<keyword evidence="2" id="KW-1185">Reference proteome</keyword>
<evidence type="ECO:0000313" key="2">
    <source>
        <dbReference type="Proteomes" id="UP001054252"/>
    </source>
</evidence>
<accession>A0AAV5M624</accession>
<proteinExistence type="predicted"/>
<evidence type="ECO:0000313" key="1">
    <source>
        <dbReference type="EMBL" id="GKV45265.1"/>
    </source>
</evidence>
<name>A0AAV5M624_9ROSI</name>
<dbReference type="AlphaFoldDB" id="A0AAV5M624"/>
<comment type="caution">
    <text evidence="1">The sequence shown here is derived from an EMBL/GenBank/DDBJ whole genome shotgun (WGS) entry which is preliminary data.</text>
</comment>
<reference evidence="1 2" key="1">
    <citation type="journal article" date="2021" name="Commun. Biol.">
        <title>The genome of Shorea leprosula (Dipterocarpaceae) highlights the ecological relevance of drought in aseasonal tropical rainforests.</title>
        <authorList>
            <person name="Ng K.K.S."/>
            <person name="Kobayashi M.J."/>
            <person name="Fawcett J.A."/>
            <person name="Hatakeyama M."/>
            <person name="Paape T."/>
            <person name="Ng C.H."/>
            <person name="Ang C.C."/>
            <person name="Tnah L.H."/>
            <person name="Lee C.T."/>
            <person name="Nishiyama T."/>
            <person name="Sese J."/>
            <person name="O'Brien M.J."/>
            <person name="Copetti D."/>
            <person name="Mohd Noor M.I."/>
            <person name="Ong R.C."/>
            <person name="Putra M."/>
            <person name="Sireger I.Z."/>
            <person name="Indrioko S."/>
            <person name="Kosugi Y."/>
            <person name="Izuno A."/>
            <person name="Isagi Y."/>
            <person name="Lee S.L."/>
            <person name="Shimizu K.K."/>
        </authorList>
    </citation>
    <scope>NUCLEOTIDE SEQUENCE [LARGE SCALE GENOMIC DNA]</scope>
    <source>
        <strain evidence="1">214</strain>
    </source>
</reference>
<dbReference type="Proteomes" id="UP001054252">
    <property type="component" value="Unassembled WGS sequence"/>
</dbReference>
<organism evidence="1 2">
    <name type="scientific">Rubroshorea leprosula</name>
    <dbReference type="NCBI Taxonomy" id="152421"/>
    <lineage>
        <taxon>Eukaryota</taxon>
        <taxon>Viridiplantae</taxon>
        <taxon>Streptophyta</taxon>
        <taxon>Embryophyta</taxon>
        <taxon>Tracheophyta</taxon>
        <taxon>Spermatophyta</taxon>
        <taxon>Magnoliopsida</taxon>
        <taxon>eudicotyledons</taxon>
        <taxon>Gunneridae</taxon>
        <taxon>Pentapetalae</taxon>
        <taxon>rosids</taxon>
        <taxon>malvids</taxon>
        <taxon>Malvales</taxon>
        <taxon>Dipterocarpaceae</taxon>
        <taxon>Rubroshorea</taxon>
    </lineage>
</organism>
<protein>
    <submittedName>
        <fullName evidence="1">Uncharacterized protein</fullName>
    </submittedName>
</protein>
<sequence length="65" mass="7430">MVSIGFDCCDCRPSIGLETHNQCSSNKQKAIRKALSSREIKNDSGLMTKWRELEEKGLKCKELKR</sequence>
<gene>
    <name evidence="1" type="ORF">SLEP1_g52373</name>
</gene>
<dbReference type="EMBL" id="BPVZ01000192">
    <property type="protein sequence ID" value="GKV45265.1"/>
    <property type="molecule type" value="Genomic_DNA"/>
</dbReference>